<dbReference type="RefSeq" id="WP_255972758.1">
    <property type="nucleotide sequence ID" value="NZ_JANFQF010000022.1"/>
</dbReference>
<comment type="caution">
    <text evidence="2">The sequence shown here is derived from an EMBL/GenBank/DDBJ whole genome shotgun (WGS) entry which is preliminary data.</text>
</comment>
<evidence type="ECO:0000313" key="3">
    <source>
        <dbReference type="Proteomes" id="UP001524501"/>
    </source>
</evidence>
<sequence>MTVRAVAAGLCAITPGAAPSVLDDNPGIDVAVLEVAGGHLSWSVLTESAPPTAVIDNVTSAQNWVWALYGEPVALALAEPGVSVDEVEYAPARPDLAAKVRRLAFALWAARWWPASTIDDIPTLDDALLDRDITGLVDDCESVVAGADALFVAVSPPPAGDSARAEDYALAAGTAAVRPGTLVLARGISGTDWRRYPPGIVDASERAVSWEVTHVAGNTAVRVAVVASPHLVGAVPAHLRPRATVAGADPSRAVDVALHLTGDTWVGATHAPPGSEGGVTVEVYLPGFGGNLHPELGGREVRDRIRDLVRQRLQRAATPDDDGDTPLLAEIGAAASESDF</sequence>
<organism evidence="2 3">
    <name type="scientific">Rhodococcus tibetensis</name>
    <dbReference type="NCBI Taxonomy" id="2965064"/>
    <lineage>
        <taxon>Bacteria</taxon>
        <taxon>Bacillati</taxon>
        <taxon>Actinomycetota</taxon>
        <taxon>Actinomycetes</taxon>
        <taxon>Mycobacteriales</taxon>
        <taxon>Nocardiaceae</taxon>
        <taxon>Rhodococcus</taxon>
    </lineage>
</organism>
<reference evidence="2 3" key="1">
    <citation type="submission" date="2022-07" db="EMBL/GenBank/DDBJ databases">
        <title>Degradation activity of malathion, p-nitrophenol and potential low-temperature adaptation strategy of Rhodococcus sp. FXJ9.536.</title>
        <authorList>
            <person name="Huang J."/>
            <person name="Huang Y."/>
        </authorList>
    </citation>
    <scope>NUCLEOTIDE SEQUENCE [LARGE SCALE GENOMIC DNA]</scope>
    <source>
        <strain evidence="2 3">FXJ9.536</strain>
    </source>
</reference>
<evidence type="ECO:0000313" key="2">
    <source>
        <dbReference type="EMBL" id="MCQ4121833.1"/>
    </source>
</evidence>
<dbReference type="EMBL" id="JANFQF010000022">
    <property type="protein sequence ID" value="MCQ4121833.1"/>
    <property type="molecule type" value="Genomic_DNA"/>
</dbReference>
<gene>
    <name evidence="2" type="ORF">NOF53_22155</name>
</gene>
<name>A0ABT1QHV1_9NOCA</name>
<feature type="region of interest" description="Disordered" evidence="1">
    <location>
        <begin position="314"/>
        <end position="340"/>
    </location>
</feature>
<protein>
    <submittedName>
        <fullName evidence="2">Uncharacterized protein</fullName>
    </submittedName>
</protein>
<proteinExistence type="predicted"/>
<accession>A0ABT1QHV1</accession>
<keyword evidence="3" id="KW-1185">Reference proteome</keyword>
<dbReference type="Proteomes" id="UP001524501">
    <property type="component" value="Unassembled WGS sequence"/>
</dbReference>
<evidence type="ECO:0000256" key="1">
    <source>
        <dbReference type="SAM" id="MobiDB-lite"/>
    </source>
</evidence>